<feature type="domain" description="Homogentisate 1,2-dioxygenase C-terminal" evidence="11">
    <location>
        <begin position="309"/>
        <end position="426"/>
    </location>
</feature>
<dbReference type="Pfam" id="PF20510">
    <property type="entry name" value="HgmA_N"/>
    <property type="match status" value="1"/>
</dbReference>
<evidence type="ECO:0000256" key="2">
    <source>
        <dbReference type="ARBA" id="ARBA00004704"/>
    </source>
</evidence>
<dbReference type="STRING" id="1209926.A0A1G4AWP7"/>
<dbReference type="GO" id="GO:0006570">
    <property type="term" value="P:tyrosine metabolic process"/>
    <property type="evidence" value="ECO:0007669"/>
    <property type="project" value="InterPro"/>
</dbReference>
<comment type="cofactor">
    <cofactor evidence="1 9">
        <name>Fe cation</name>
        <dbReference type="ChEBI" id="CHEBI:24875"/>
    </cofactor>
</comment>
<feature type="binding site" evidence="9">
    <location>
        <position position="399"/>
    </location>
    <ligand>
        <name>homogentisate</name>
        <dbReference type="ChEBI" id="CHEBI:16169"/>
    </ligand>
</feature>
<dbReference type="EC" id="1.13.11.5" evidence="4"/>
<dbReference type="Proteomes" id="UP000176998">
    <property type="component" value="Unassembled WGS sequence"/>
</dbReference>
<dbReference type="GO" id="GO:0004411">
    <property type="term" value="F:homogentisate 1,2-dioxygenase activity"/>
    <property type="evidence" value="ECO:0007669"/>
    <property type="project" value="UniProtKB-EC"/>
</dbReference>
<feature type="compositionally biased region" description="Polar residues" evidence="10">
    <location>
        <begin position="558"/>
        <end position="572"/>
    </location>
</feature>
<comment type="pathway">
    <text evidence="2">Amino-acid degradation; L-phenylalanine degradation; acetoacetate and fumarate from L-phenylalanine: step 4/6.</text>
</comment>
<evidence type="ECO:0000259" key="12">
    <source>
        <dbReference type="Pfam" id="PF20510"/>
    </source>
</evidence>
<evidence type="ECO:0000256" key="4">
    <source>
        <dbReference type="ARBA" id="ARBA00013127"/>
    </source>
</evidence>
<protein>
    <recommendedName>
        <fullName evidence="4">homogentisate 1,2-dioxygenase</fullName>
        <ecNumber evidence="4">1.13.11.5</ecNumber>
    </recommendedName>
</protein>
<evidence type="ECO:0000256" key="10">
    <source>
        <dbReference type="SAM" id="MobiDB-lite"/>
    </source>
</evidence>
<evidence type="ECO:0000256" key="7">
    <source>
        <dbReference type="ARBA" id="ARBA00023002"/>
    </source>
</evidence>
<dbReference type="Gene3D" id="2.60.120.10">
    <property type="entry name" value="Jelly Rolls"/>
    <property type="match status" value="1"/>
</dbReference>
<dbReference type="OrthoDB" id="1689029at2759"/>
<dbReference type="AlphaFoldDB" id="A0A1G4AWP7"/>
<keyword evidence="14" id="KW-1185">Reference proteome</keyword>
<dbReference type="RefSeq" id="XP_022470701.1">
    <property type="nucleotide sequence ID" value="XM_022622759.1"/>
</dbReference>
<evidence type="ECO:0000256" key="9">
    <source>
        <dbReference type="PIRSR" id="PIRSR605708-2"/>
    </source>
</evidence>
<feature type="binding site" evidence="9">
    <location>
        <position position="378"/>
    </location>
    <ligand>
        <name>homogentisate</name>
        <dbReference type="ChEBI" id="CHEBI:16169"/>
    </ligand>
</feature>
<evidence type="ECO:0000256" key="1">
    <source>
        <dbReference type="ARBA" id="ARBA00001962"/>
    </source>
</evidence>
<evidence type="ECO:0000256" key="5">
    <source>
        <dbReference type="ARBA" id="ARBA00022723"/>
    </source>
</evidence>
<dbReference type="PANTHER" id="PTHR11056:SF0">
    <property type="entry name" value="HOMOGENTISATE 1,2-DIOXYGENASE"/>
    <property type="match status" value="1"/>
</dbReference>
<keyword evidence="7" id="KW-0560">Oxidoreductase</keyword>
<evidence type="ECO:0000259" key="11">
    <source>
        <dbReference type="Pfam" id="PF04209"/>
    </source>
</evidence>
<accession>A0A1G4AWP7</accession>
<feature type="binding site" evidence="9">
    <location>
        <position position="399"/>
    </location>
    <ligand>
        <name>Fe cation</name>
        <dbReference type="ChEBI" id="CHEBI:24875"/>
    </ligand>
</feature>
<comment type="caution">
    <text evidence="13">The sequence shown here is derived from an EMBL/GenBank/DDBJ whole genome shotgun (WGS) entry which is preliminary data.</text>
</comment>
<keyword evidence="8 9" id="KW-0408">Iron</keyword>
<dbReference type="InterPro" id="IPR005708">
    <property type="entry name" value="Homogentis_dOase"/>
</dbReference>
<dbReference type="GO" id="GO:0005737">
    <property type="term" value="C:cytoplasm"/>
    <property type="evidence" value="ECO:0007669"/>
    <property type="project" value="TreeGrafter"/>
</dbReference>
<dbReference type="PANTHER" id="PTHR11056">
    <property type="entry name" value="HOMOGENTISATE 1,2-DIOXYGENASE"/>
    <property type="match status" value="1"/>
</dbReference>
<evidence type="ECO:0000256" key="6">
    <source>
        <dbReference type="ARBA" id="ARBA00022964"/>
    </source>
</evidence>
<comment type="similarity">
    <text evidence="3">Belongs to the homogentisate dioxygenase family.</text>
</comment>
<dbReference type="GeneID" id="34564269"/>
<proteinExistence type="inferred from homology"/>
<dbReference type="EMBL" id="MJBS01000117">
    <property type="protein sequence ID" value="OHE93536.1"/>
    <property type="molecule type" value="Genomic_DNA"/>
</dbReference>
<sequence length="886" mass="98969">MVDGGRGFKHVIMRRFCLWFISEEQDTQTKLSDSVIGATAAAAYCTEPTDSDPHRYQAGFGNRFSSETVPGTLPLGLNAPQKCRFDLYLAQLNGSSFLSPRATLQHVCMYRIWPSVAHRDVVHAPDLNPWPQACFSPLNKRVKYVAARQAWDLFPLTDEGGDTESQSLDLVQGIRTILHVYTANKPMTNRDFCNNDGDFMILPQQGRIDIQTDLGWLMVRPGELAVIQAGLRFRIAFPDVAGPVPIGSKGMALPQDFQSPVASIDVVSSKREILYKMAGLPHASRQDHTPFDVAAWRRNLVPCKYATEKFINVANVNGDQADPTVYCVLTAQSKMPGVSLTEFLVFTPKWIPTWDTFRLPYYHRNMSTEMMGRLYGKYSGSSQVLEPGGLSYEASYMLHGGTYETWLDATTRELKPGRIREDTAGFHVPYTASPIGFLHRSLLQRHMWRRLPPCEACRYAGAEAARSYAVPRRGEGAVDRQFRRRTRAPPSYIPDNTDAHGSPDGLSTVCGSSLMQESVEMGISAEQDAEKAAGGSRPRTREPSPGKTAMSPHHTPARQLQPTPDIKPSTSLPLNEEIAEGCRTFVTSYFQLGFIPKAMFQENLARDPLATRRFLQRCMEDSLDILPLNACIDPSIRYRHQSHKSLPRAFFLLAIAEWSNGDKERSSMDMGVAVRVATLLRLYLEETYALPPTIQVDQCEYNSLIYEQVEAFFSIRTRDKGFPAILVFCVYIHGSISSYLWRHPYLFPHVSPSEAEEMALASLRILSKLHQAWSTSTRWQQGLQLFASPLSVFASPFATNNPGEAPVLTLRDQGPILAAENPTRNVLSTEGLGKGDGNLAEWRSGKYYMPQIESFFDGLSDAEVATFLNGDSNYSLLSSPRMAHNV</sequence>
<dbReference type="InterPro" id="IPR046451">
    <property type="entry name" value="HgmA_C"/>
</dbReference>
<dbReference type="InterPro" id="IPR046452">
    <property type="entry name" value="HgmA_N"/>
</dbReference>
<evidence type="ECO:0000256" key="8">
    <source>
        <dbReference type="ARBA" id="ARBA00023004"/>
    </source>
</evidence>
<dbReference type="UniPathway" id="UPA00139">
    <property type="reaction ID" value="UER00339"/>
</dbReference>
<feature type="region of interest" description="Disordered" evidence="10">
    <location>
        <begin position="471"/>
        <end position="510"/>
    </location>
</feature>
<evidence type="ECO:0000256" key="3">
    <source>
        <dbReference type="ARBA" id="ARBA00007757"/>
    </source>
</evidence>
<dbReference type="Pfam" id="PF04209">
    <property type="entry name" value="HgmA_C"/>
    <property type="match status" value="1"/>
</dbReference>
<name>A0A1G4AWP7_9PEZI</name>
<feature type="binding site" evidence="9">
    <location>
        <position position="363"/>
    </location>
    <ligand>
        <name>Fe cation</name>
        <dbReference type="ChEBI" id="CHEBI:24875"/>
    </ligand>
</feature>
<feature type="domain" description="Homogentisate 1,2-dioxygenase N-terminal" evidence="12">
    <location>
        <begin position="55"/>
        <end position="305"/>
    </location>
</feature>
<evidence type="ECO:0000313" key="14">
    <source>
        <dbReference type="Proteomes" id="UP000176998"/>
    </source>
</evidence>
<gene>
    <name evidence="13" type="ORF">CORC01_11133</name>
</gene>
<keyword evidence="6 13" id="KW-0223">Dioxygenase</keyword>
<dbReference type="GO" id="GO:0046872">
    <property type="term" value="F:metal ion binding"/>
    <property type="evidence" value="ECO:0007669"/>
    <property type="project" value="UniProtKB-KW"/>
</dbReference>
<feature type="compositionally biased region" description="Basic and acidic residues" evidence="10">
    <location>
        <begin position="472"/>
        <end position="481"/>
    </location>
</feature>
<dbReference type="SUPFAM" id="SSF51182">
    <property type="entry name" value="RmlC-like cupins"/>
    <property type="match status" value="1"/>
</dbReference>
<reference evidence="13 14" key="1">
    <citation type="submission" date="2016-09" db="EMBL/GenBank/DDBJ databases">
        <authorList>
            <person name="Capua I."/>
            <person name="De Benedictis P."/>
            <person name="Joannis T."/>
            <person name="Lombin L.H."/>
            <person name="Cattoli G."/>
        </authorList>
    </citation>
    <scope>NUCLEOTIDE SEQUENCE [LARGE SCALE GENOMIC DNA]</scope>
    <source>
        <strain evidence="13 14">IMI 309357</strain>
    </source>
</reference>
<keyword evidence="5 9" id="KW-0479">Metal-binding</keyword>
<evidence type="ECO:0000313" key="13">
    <source>
        <dbReference type="EMBL" id="OHE93536.1"/>
    </source>
</evidence>
<organism evidence="13 14">
    <name type="scientific">Colletotrichum orchidophilum</name>
    <dbReference type="NCBI Taxonomy" id="1209926"/>
    <lineage>
        <taxon>Eukaryota</taxon>
        <taxon>Fungi</taxon>
        <taxon>Dikarya</taxon>
        <taxon>Ascomycota</taxon>
        <taxon>Pezizomycotina</taxon>
        <taxon>Sordariomycetes</taxon>
        <taxon>Hypocreomycetidae</taxon>
        <taxon>Glomerellales</taxon>
        <taxon>Glomerellaceae</taxon>
        <taxon>Colletotrichum</taxon>
    </lineage>
</organism>
<feature type="binding site" evidence="9">
    <location>
        <position position="369"/>
    </location>
    <ligand>
        <name>Fe cation</name>
        <dbReference type="ChEBI" id="CHEBI:24875"/>
    </ligand>
</feature>
<dbReference type="InterPro" id="IPR014710">
    <property type="entry name" value="RmlC-like_jellyroll"/>
</dbReference>
<feature type="region of interest" description="Disordered" evidence="10">
    <location>
        <begin position="525"/>
        <end position="572"/>
    </location>
</feature>
<dbReference type="GO" id="GO:0006559">
    <property type="term" value="P:L-phenylalanine catabolic process"/>
    <property type="evidence" value="ECO:0007669"/>
    <property type="project" value="UniProtKB-UniPathway"/>
</dbReference>
<dbReference type="InterPro" id="IPR011051">
    <property type="entry name" value="RmlC_Cupin_sf"/>
</dbReference>